<organism evidence="9 10">
    <name type="scientific">Saprolegnia diclina (strain VS20)</name>
    <dbReference type="NCBI Taxonomy" id="1156394"/>
    <lineage>
        <taxon>Eukaryota</taxon>
        <taxon>Sar</taxon>
        <taxon>Stramenopiles</taxon>
        <taxon>Oomycota</taxon>
        <taxon>Saprolegniomycetes</taxon>
        <taxon>Saprolegniales</taxon>
        <taxon>Saprolegniaceae</taxon>
        <taxon>Saprolegnia</taxon>
    </lineage>
</organism>
<comment type="subcellular location">
    <subcellularLocation>
        <location evidence="1">Membrane</location>
        <topology evidence="1">Single-pass membrane protein</topology>
    </subcellularLocation>
</comment>
<dbReference type="InParanoid" id="T0S1G8"/>
<dbReference type="SUPFAM" id="SSF49562">
    <property type="entry name" value="C2 domain (Calcium/lipid-binding domain, CaLB)"/>
    <property type="match status" value="7"/>
</dbReference>
<evidence type="ECO:0000259" key="8">
    <source>
        <dbReference type="PROSITE" id="PS50004"/>
    </source>
</evidence>
<feature type="compositionally biased region" description="Basic and acidic residues" evidence="6">
    <location>
        <begin position="361"/>
        <end position="380"/>
    </location>
</feature>
<dbReference type="EMBL" id="JH767147">
    <property type="protein sequence ID" value="EQC36482.1"/>
    <property type="molecule type" value="Genomic_DNA"/>
</dbReference>
<dbReference type="InterPro" id="IPR012968">
    <property type="entry name" value="FerIin_dom"/>
</dbReference>
<reference evidence="9 10" key="1">
    <citation type="submission" date="2012-04" db="EMBL/GenBank/DDBJ databases">
        <title>The Genome Sequence of Saprolegnia declina VS20.</title>
        <authorList>
            <consortium name="The Broad Institute Genome Sequencing Platform"/>
            <person name="Russ C."/>
            <person name="Nusbaum C."/>
            <person name="Tyler B."/>
            <person name="van West P."/>
            <person name="Dieguez-Uribeondo J."/>
            <person name="de Bruijn I."/>
            <person name="Tripathy S."/>
            <person name="Jiang R."/>
            <person name="Young S.K."/>
            <person name="Zeng Q."/>
            <person name="Gargeya S."/>
            <person name="Fitzgerald M."/>
            <person name="Haas B."/>
            <person name="Abouelleil A."/>
            <person name="Alvarado L."/>
            <person name="Arachchi H.M."/>
            <person name="Berlin A."/>
            <person name="Chapman S.B."/>
            <person name="Goldberg J."/>
            <person name="Griggs A."/>
            <person name="Gujja S."/>
            <person name="Hansen M."/>
            <person name="Howarth C."/>
            <person name="Imamovic A."/>
            <person name="Larimer J."/>
            <person name="McCowen C."/>
            <person name="Montmayeur A."/>
            <person name="Murphy C."/>
            <person name="Neiman D."/>
            <person name="Pearson M."/>
            <person name="Priest M."/>
            <person name="Roberts A."/>
            <person name="Saif S."/>
            <person name="Shea T."/>
            <person name="Sisk P."/>
            <person name="Sykes S."/>
            <person name="Wortman J."/>
            <person name="Nusbaum C."/>
            <person name="Birren B."/>
        </authorList>
    </citation>
    <scope>NUCLEOTIDE SEQUENCE [LARGE SCALE GENOMIC DNA]</scope>
    <source>
        <strain evidence="9 10">VS20</strain>
    </source>
</reference>
<dbReference type="InterPro" id="IPR035892">
    <property type="entry name" value="C2_domain_sf"/>
</dbReference>
<evidence type="ECO:0000256" key="7">
    <source>
        <dbReference type="SAM" id="Phobius"/>
    </source>
</evidence>
<keyword evidence="3" id="KW-0677">Repeat</keyword>
<dbReference type="RefSeq" id="XP_008609903.1">
    <property type="nucleotide sequence ID" value="XM_008611681.1"/>
</dbReference>
<dbReference type="GeneID" id="19946663"/>
<feature type="domain" description="C2" evidence="8">
    <location>
        <begin position="167"/>
        <end position="293"/>
    </location>
</feature>
<evidence type="ECO:0000256" key="6">
    <source>
        <dbReference type="SAM" id="MobiDB-lite"/>
    </source>
</evidence>
<feature type="region of interest" description="Disordered" evidence="6">
    <location>
        <begin position="347"/>
        <end position="380"/>
    </location>
</feature>
<evidence type="ECO:0000256" key="3">
    <source>
        <dbReference type="ARBA" id="ARBA00022737"/>
    </source>
</evidence>
<feature type="domain" description="C2" evidence="8">
    <location>
        <begin position="1"/>
        <end position="107"/>
    </location>
</feature>
<evidence type="ECO:0000256" key="5">
    <source>
        <dbReference type="ARBA" id="ARBA00023136"/>
    </source>
</evidence>
<dbReference type="CDD" id="cd00030">
    <property type="entry name" value="C2"/>
    <property type="match status" value="3"/>
</dbReference>
<dbReference type="GO" id="GO:0016020">
    <property type="term" value="C:membrane"/>
    <property type="evidence" value="ECO:0007669"/>
    <property type="project" value="UniProtKB-SubCell"/>
</dbReference>
<dbReference type="Proteomes" id="UP000030762">
    <property type="component" value="Unassembled WGS sequence"/>
</dbReference>
<dbReference type="CDD" id="cd04037">
    <property type="entry name" value="C2E_Ferlin"/>
    <property type="match status" value="1"/>
</dbReference>
<feature type="domain" description="C2" evidence="8">
    <location>
        <begin position="886"/>
        <end position="1006"/>
    </location>
</feature>
<dbReference type="InterPro" id="IPR000008">
    <property type="entry name" value="C2_dom"/>
</dbReference>
<feature type="transmembrane region" description="Helical" evidence="7">
    <location>
        <begin position="1775"/>
        <end position="1794"/>
    </location>
</feature>
<dbReference type="Pfam" id="PF00168">
    <property type="entry name" value="C2"/>
    <property type="match status" value="7"/>
</dbReference>
<proteinExistence type="predicted"/>
<feature type="domain" description="C2" evidence="8">
    <location>
        <begin position="1280"/>
        <end position="1402"/>
    </location>
</feature>
<dbReference type="PANTHER" id="PTHR12546:SF33">
    <property type="entry name" value="SPERM VESICLE FUSION PROTEIN FER-1"/>
    <property type="match status" value="1"/>
</dbReference>
<dbReference type="InterPro" id="IPR037721">
    <property type="entry name" value="Ferlin"/>
</dbReference>
<dbReference type="VEuPathDB" id="FungiDB:SDRG_05936"/>
<keyword evidence="10" id="KW-1185">Reference proteome</keyword>
<evidence type="ECO:0000256" key="1">
    <source>
        <dbReference type="ARBA" id="ARBA00004167"/>
    </source>
</evidence>
<dbReference type="Gene3D" id="2.60.40.150">
    <property type="entry name" value="C2 domain"/>
    <property type="match status" value="7"/>
</dbReference>
<feature type="domain" description="C2" evidence="8">
    <location>
        <begin position="1436"/>
        <end position="1567"/>
    </location>
</feature>
<protein>
    <recommendedName>
        <fullName evidence="8">C2 domain-containing protein</fullName>
    </recommendedName>
</protein>
<feature type="transmembrane region" description="Helical" evidence="7">
    <location>
        <begin position="1735"/>
        <end position="1755"/>
    </location>
</feature>
<dbReference type="PROSITE" id="PS50004">
    <property type="entry name" value="C2"/>
    <property type="match status" value="8"/>
</dbReference>
<keyword evidence="2 7" id="KW-0812">Transmembrane</keyword>
<dbReference type="eggNOG" id="KOG1012">
    <property type="taxonomic scope" value="Eukaryota"/>
</dbReference>
<keyword evidence="4 7" id="KW-1133">Transmembrane helix</keyword>
<accession>T0S1G8</accession>
<keyword evidence="5 7" id="KW-0472">Membrane</keyword>
<gene>
    <name evidence="9" type="ORF">SDRG_05936</name>
</gene>
<evidence type="ECO:0000313" key="9">
    <source>
        <dbReference type="EMBL" id="EQC36482.1"/>
    </source>
</evidence>
<feature type="domain" description="C2" evidence="8">
    <location>
        <begin position="377"/>
        <end position="505"/>
    </location>
</feature>
<dbReference type="InterPro" id="IPR037724">
    <property type="entry name" value="C2E_Ferlin"/>
</dbReference>
<dbReference type="PANTHER" id="PTHR12546">
    <property type="entry name" value="FER-1-LIKE"/>
    <property type="match status" value="1"/>
</dbReference>
<feature type="compositionally biased region" description="Polar residues" evidence="6">
    <location>
        <begin position="1581"/>
        <end position="1599"/>
    </location>
</feature>
<evidence type="ECO:0000256" key="4">
    <source>
        <dbReference type="ARBA" id="ARBA00022989"/>
    </source>
</evidence>
<dbReference type="eggNOG" id="KOG1326">
    <property type="taxonomic scope" value="Eukaryota"/>
</dbReference>
<feature type="domain" description="C2" evidence="8">
    <location>
        <begin position="543"/>
        <end position="669"/>
    </location>
</feature>
<dbReference type="STRING" id="1156394.T0S1G8"/>
<dbReference type="GO" id="GO:0007009">
    <property type="term" value="P:plasma membrane organization"/>
    <property type="evidence" value="ECO:0007669"/>
    <property type="project" value="TreeGrafter"/>
</dbReference>
<feature type="domain" description="C2" evidence="8">
    <location>
        <begin position="1042"/>
        <end position="1172"/>
    </location>
</feature>
<dbReference type="SMART" id="SM01202">
    <property type="entry name" value="FerI"/>
    <property type="match status" value="1"/>
</dbReference>
<name>T0S1G8_SAPDV</name>
<evidence type="ECO:0000313" key="10">
    <source>
        <dbReference type="Proteomes" id="UP000030762"/>
    </source>
</evidence>
<feature type="region of interest" description="Disordered" evidence="6">
    <location>
        <begin position="1574"/>
        <end position="1637"/>
    </location>
</feature>
<feature type="region of interest" description="Disordered" evidence="6">
    <location>
        <begin position="153"/>
        <end position="177"/>
    </location>
</feature>
<dbReference type="SMART" id="SM00239">
    <property type="entry name" value="C2"/>
    <property type="match status" value="7"/>
</dbReference>
<evidence type="ECO:0000256" key="2">
    <source>
        <dbReference type="ARBA" id="ARBA00022692"/>
    </source>
</evidence>
<dbReference type="OrthoDB" id="270970at2759"/>
<dbReference type="OMA" id="NPYVDYG"/>
<sequence length="1803" mass="200023">MPLLRVKVVSGKKLLAVDKKFIGAASSDPYVRLTCGAETCKTKIQSGTVNPTWHEEFRFGEAVCLAEDACISFRVKDYNTLTPSVDLGGAEVHVPSLTPNEWNKLVLPLEKHASMKGDASGEIAVEIFYDPTQGADGAPPSDVQNIWSETSTRELPIPPSSSNGDDEEASPPTSASAAPAPWTYNFLAVSVLEGAGLKACDGDAQAGTSDPFALLRIGTAKPFKTKVMKKTLVPKWREKFYFPLDPKTKYANTVLSLRVEDEDVLSNDFMGLLAIDVREWVQKHGSAKKDMWFGLGPDTKNPVRASLDEEDPLDYGFGKVHLAIEACTLECDYATLVQGEADTDVYASAEDDEESGANNEEDAKLAERESTEEKAKRDEEEKKMLEELQKIQFKSGDYQIQVRIIEVRDLVPQDANGSADPVVFVECMGQEQHTAVKPNQLSCVFDTLLFFNLKNVDKDDIESASIEVTVKDADGPFSSDKIGFFRIDIPYIYYMKNHEMYRQWVALVKSAGDSEQGVQGYLLLSIAVLGPGDTIPIHDPKEIKDDSEMVIMPPRVSQTLHFLVVTVHRAEGLPNMDKGIMSGGGIDAYVRVAFAGEKPVETRKVSTRGSDVDFQQELWFPVLLPCMSNRIAISVWDWDRVADELVAHASPFNFNQIKDHPTLFQNLWTNLYGTPEDSTFLKFNSTAKAFMGKHPETASTFRGRLLLSFRVESDVKNTLDVPHTRNLLTKMPQPPTKTYCLRALLLSGSEIPGFTSKVHWGSFSKMSVRIAIGSTTLWYNRVANVKGMCSWNQFMQAPSLALPSDLRQCPDVFVYLVAGATGADARNVCYARFKAAELLLPSDETVPKAKWISLSEDDVLNELQDYQHPGNLLLRLGLAETTSKDVPESWKEVVSAKMPSASYTLLVHLFQGRGLPSADSNGLLDPYVAVTCSGVGNKSSRKNRTRDPMYYETMVFDVNVPVDRDHQPRIALQVYDWDRWDADDFVGGVSIPLQDVRVMEASDYEAGYTVPVPEWYPLGLQTPGDVEGALLLSCMLIVKDMPDQVIAPPASIRPKMQEKFLEIICVGMRQLTPAGFTPLHMPYLQFEIGEVTSTNRPKLTAPSAKPSPHDPNYLERIVIPISVPEDARYAPRLNLSVYDTLLGGFVKPLLGTASIDLATKLPFSNGRPNEAYVAPGASTHHVVGNPHVDGEIVPRTPEGSSSGAGVGAIMPTMDEMDEDDEDTPPYLKHRELMADTIEATLETTPFEVYNVYRGQTFGVGKSTYRAVGKFKGLIRILNSRSDAPLFDLEMLLNPQPYVVRIYVLDAFALQPKDPNGKSDPYLRLKVGSKEIVSDRSHHHTATLEPKFHSVYEFKVNLPGASTLSLECWDYDLFSVGGDDFIGATCIDLEDRWFDDRWQTLGNTAEGTFKPIETRQLYAPSSVCAQGSVRLWMDILTPAQATLSPPVDIKLPPIEHFEVRVVIYKTKDVTPGDEFSGLSDLFIKAWLQSYDNKAQKTDIHWRAKDGKASFNWRMKFDIALPIDASNELEKGHLHLQMWDKDVLYDDCLSDTIINLSEHLKKAYKTKEIVNVYAKPKPIKSNPRPTKSPTNVRVASPTATVATDLDDLERGESEALLPPPPLSKSDSKRGKKNDKKEGVEMMVKALKTRMGMGEDPDDASWLTCTTRDPHTGDRVEAGKILLAIEIIPKHVADLRAAGLGRSEPNSFPTLAEPADRLHLNALFNPLHLLESLMGPKAYAACSSFVICALVIAFLVFAGPMINVLLTLLNMLPSPYGWVVFGLVMFLILFGFGYCSYRCRRTMRTS</sequence>